<reference evidence="1 2" key="1">
    <citation type="submission" date="2018-08" db="EMBL/GenBank/DDBJ databases">
        <title>Genome sequencing of rice bacterial endophytes.</title>
        <authorList>
            <person name="Venturi V."/>
        </authorList>
    </citation>
    <scope>NUCLEOTIDE SEQUENCE [LARGE SCALE GENOMIC DNA]</scope>
    <source>
        <strain evidence="1 2">E1205</strain>
    </source>
</reference>
<gene>
    <name evidence="1" type="ORF">DFO61_3643</name>
</gene>
<proteinExistence type="predicted"/>
<evidence type="ECO:0000313" key="1">
    <source>
        <dbReference type="EMBL" id="RIA21223.1"/>
    </source>
</evidence>
<dbReference type="EMBL" id="QXDA01000005">
    <property type="protein sequence ID" value="RIA21223.1"/>
    <property type="molecule type" value="Genomic_DNA"/>
</dbReference>
<name>A0A397MCR4_ECTOL</name>
<evidence type="ECO:0000313" key="2">
    <source>
        <dbReference type="Proteomes" id="UP000265836"/>
    </source>
</evidence>
<dbReference type="RefSeq" id="WP_170965232.1">
    <property type="nucleotide sequence ID" value="NZ_QXDA01000005.1"/>
</dbReference>
<protein>
    <submittedName>
        <fullName evidence="1">Uncharacterized protein</fullName>
    </submittedName>
</protein>
<dbReference type="AlphaFoldDB" id="A0A397MCR4"/>
<accession>A0A397MCR4</accession>
<sequence>MRAPTPLCELIGACSVPPSGITHREALTCAAAQEPERLRRIAEMAGARPH</sequence>
<comment type="caution">
    <text evidence="1">The sequence shown here is derived from an EMBL/GenBank/DDBJ whole genome shotgun (WGS) entry which is preliminary data.</text>
</comment>
<dbReference type="Proteomes" id="UP000265836">
    <property type="component" value="Unassembled WGS sequence"/>
</dbReference>
<organism evidence="1 2">
    <name type="scientific">Ectopseudomonas oleovorans</name>
    <name type="common">Pseudomonas oleovorans</name>
    <dbReference type="NCBI Taxonomy" id="301"/>
    <lineage>
        <taxon>Bacteria</taxon>
        <taxon>Pseudomonadati</taxon>
        <taxon>Pseudomonadota</taxon>
        <taxon>Gammaproteobacteria</taxon>
        <taxon>Pseudomonadales</taxon>
        <taxon>Pseudomonadaceae</taxon>
        <taxon>Ectopseudomonas</taxon>
    </lineage>
</organism>